<evidence type="ECO:0000313" key="1">
    <source>
        <dbReference type="EMBL" id="JAH07415.1"/>
    </source>
</evidence>
<reference evidence="1" key="1">
    <citation type="submission" date="2014-11" db="EMBL/GenBank/DDBJ databases">
        <authorList>
            <person name="Amaro Gonzalez C."/>
        </authorList>
    </citation>
    <scope>NUCLEOTIDE SEQUENCE</scope>
</reference>
<dbReference type="EMBL" id="GBXM01101162">
    <property type="protein sequence ID" value="JAH07415.1"/>
    <property type="molecule type" value="Transcribed_RNA"/>
</dbReference>
<organism evidence="1">
    <name type="scientific">Anguilla anguilla</name>
    <name type="common">European freshwater eel</name>
    <name type="synonym">Muraena anguilla</name>
    <dbReference type="NCBI Taxonomy" id="7936"/>
    <lineage>
        <taxon>Eukaryota</taxon>
        <taxon>Metazoa</taxon>
        <taxon>Chordata</taxon>
        <taxon>Craniata</taxon>
        <taxon>Vertebrata</taxon>
        <taxon>Euteleostomi</taxon>
        <taxon>Actinopterygii</taxon>
        <taxon>Neopterygii</taxon>
        <taxon>Teleostei</taxon>
        <taxon>Anguilliformes</taxon>
        <taxon>Anguillidae</taxon>
        <taxon>Anguilla</taxon>
    </lineage>
</organism>
<protein>
    <submittedName>
        <fullName evidence="1">Uncharacterized protein</fullName>
    </submittedName>
</protein>
<sequence>MLHYCVLSLSRVQHNYYSLMLVLQFIQNDSFLTHPKSPPITYF</sequence>
<name>A0A0E9PTL1_ANGAN</name>
<proteinExistence type="predicted"/>
<reference evidence="1" key="2">
    <citation type="journal article" date="2015" name="Fish Shellfish Immunol.">
        <title>Early steps in the European eel (Anguilla anguilla)-Vibrio vulnificus interaction in the gills: Role of the RtxA13 toxin.</title>
        <authorList>
            <person name="Callol A."/>
            <person name="Pajuelo D."/>
            <person name="Ebbesson L."/>
            <person name="Teles M."/>
            <person name="MacKenzie S."/>
            <person name="Amaro C."/>
        </authorList>
    </citation>
    <scope>NUCLEOTIDE SEQUENCE</scope>
</reference>
<accession>A0A0E9PTL1</accession>
<dbReference type="AlphaFoldDB" id="A0A0E9PTL1"/>